<feature type="signal peptide" evidence="2">
    <location>
        <begin position="1"/>
        <end position="16"/>
    </location>
</feature>
<dbReference type="AlphaFoldDB" id="A0A6A6RQA9"/>
<dbReference type="EMBL" id="MU006793">
    <property type="protein sequence ID" value="KAF2637387.1"/>
    <property type="molecule type" value="Genomic_DNA"/>
</dbReference>
<sequence>MRVDLTCLALVASANAFAIAPRDEDGGIIPRGEDGWHPQTKTPHFFNLKVNDRCDELADPPETEYAQCPFAGYALRLEKGIVVATPYNKWWDPKLPTFFVDSDTQLYTVSKNPLQIYIDDVTGAVKYTEVGWLPPSSTATGFFHTGNNPLQLVDPSPSYLTWPATAGIAFDGYWAFCPLGETGQYQLFTNNRNFDPQGVQKDECRYRALAAVNANPWKKAPSPPHHGGGPPPYDHDGPGEYPDDSDTETGTDGADTDGYTFEDGEDGTEG</sequence>
<name>A0A6A6RQA9_9PLEO</name>
<protein>
    <submittedName>
        <fullName evidence="3">Uncharacterized protein</fullName>
    </submittedName>
</protein>
<feature type="compositionally biased region" description="Low complexity" evidence="1">
    <location>
        <begin position="250"/>
        <end position="259"/>
    </location>
</feature>
<keyword evidence="2" id="KW-0732">Signal</keyword>
<proteinExistence type="predicted"/>
<gene>
    <name evidence="3" type="ORF">P280DRAFT_457746</name>
</gene>
<reference evidence="3" key="1">
    <citation type="journal article" date="2020" name="Stud. Mycol.">
        <title>101 Dothideomycetes genomes: a test case for predicting lifestyles and emergence of pathogens.</title>
        <authorList>
            <person name="Haridas S."/>
            <person name="Albert R."/>
            <person name="Binder M."/>
            <person name="Bloem J."/>
            <person name="Labutti K."/>
            <person name="Salamov A."/>
            <person name="Andreopoulos B."/>
            <person name="Baker S."/>
            <person name="Barry K."/>
            <person name="Bills G."/>
            <person name="Bluhm B."/>
            <person name="Cannon C."/>
            <person name="Castanera R."/>
            <person name="Culley D."/>
            <person name="Daum C."/>
            <person name="Ezra D."/>
            <person name="Gonzalez J."/>
            <person name="Henrissat B."/>
            <person name="Kuo A."/>
            <person name="Liang C."/>
            <person name="Lipzen A."/>
            <person name="Lutzoni F."/>
            <person name="Magnuson J."/>
            <person name="Mondo S."/>
            <person name="Nolan M."/>
            <person name="Ohm R."/>
            <person name="Pangilinan J."/>
            <person name="Park H.-J."/>
            <person name="Ramirez L."/>
            <person name="Alfaro M."/>
            <person name="Sun H."/>
            <person name="Tritt A."/>
            <person name="Yoshinaga Y."/>
            <person name="Zwiers L.-H."/>
            <person name="Turgeon B."/>
            <person name="Goodwin S."/>
            <person name="Spatafora J."/>
            <person name="Crous P."/>
            <person name="Grigoriev I."/>
        </authorList>
    </citation>
    <scope>NUCLEOTIDE SEQUENCE</scope>
    <source>
        <strain evidence="3">CBS 473.64</strain>
    </source>
</reference>
<dbReference type="Proteomes" id="UP000799753">
    <property type="component" value="Unassembled WGS sequence"/>
</dbReference>
<evidence type="ECO:0000256" key="1">
    <source>
        <dbReference type="SAM" id="MobiDB-lite"/>
    </source>
</evidence>
<feature type="region of interest" description="Disordered" evidence="1">
    <location>
        <begin position="216"/>
        <end position="270"/>
    </location>
</feature>
<organism evidence="3 4">
    <name type="scientific">Massarina eburnea CBS 473.64</name>
    <dbReference type="NCBI Taxonomy" id="1395130"/>
    <lineage>
        <taxon>Eukaryota</taxon>
        <taxon>Fungi</taxon>
        <taxon>Dikarya</taxon>
        <taxon>Ascomycota</taxon>
        <taxon>Pezizomycotina</taxon>
        <taxon>Dothideomycetes</taxon>
        <taxon>Pleosporomycetidae</taxon>
        <taxon>Pleosporales</taxon>
        <taxon>Massarineae</taxon>
        <taxon>Massarinaceae</taxon>
        <taxon>Massarina</taxon>
    </lineage>
</organism>
<evidence type="ECO:0000313" key="3">
    <source>
        <dbReference type="EMBL" id="KAF2637387.1"/>
    </source>
</evidence>
<evidence type="ECO:0000313" key="4">
    <source>
        <dbReference type="Proteomes" id="UP000799753"/>
    </source>
</evidence>
<feature type="compositionally biased region" description="Acidic residues" evidence="1">
    <location>
        <begin position="260"/>
        <end position="270"/>
    </location>
</feature>
<feature type="compositionally biased region" description="Pro residues" evidence="1">
    <location>
        <begin position="221"/>
        <end position="232"/>
    </location>
</feature>
<feature type="chain" id="PRO_5025445835" evidence="2">
    <location>
        <begin position="17"/>
        <end position="270"/>
    </location>
</feature>
<dbReference type="OrthoDB" id="3749155at2759"/>
<evidence type="ECO:0000256" key="2">
    <source>
        <dbReference type="SAM" id="SignalP"/>
    </source>
</evidence>
<keyword evidence="4" id="KW-1185">Reference proteome</keyword>
<accession>A0A6A6RQA9</accession>